<feature type="domain" description="DUF4232" evidence="2">
    <location>
        <begin position="115"/>
        <end position="242"/>
    </location>
</feature>
<feature type="region of interest" description="Disordered" evidence="1">
    <location>
        <begin position="1"/>
        <end position="20"/>
    </location>
</feature>
<dbReference type="Proteomes" id="UP000184111">
    <property type="component" value="Unassembled WGS sequence"/>
</dbReference>
<feature type="compositionally biased region" description="Low complexity" evidence="1">
    <location>
        <begin position="43"/>
        <end position="77"/>
    </location>
</feature>
<proteinExistence type="predicted"/>
<evidence type="ECO:0000256" key="1">
    <source>
        <dbReference type="SAM" id="MobiDB-lite"/>
    </source>
</evidence>
<feature type="region of interest" description="Disordered" evidence="1">
    <location>
        <begin position="38"/>
        <end position="113"/>
    </location>
</feature>
<evidence type="ECO:0000259" key="2">
    <source>
        <dbReference type="Pfam" id="PF14016"/>
    </source>
</evidence>
<dbReference type="Pfam" id="PF14016">
    <property type="entry name" value="DUF4232"/>
    <property type="match status" value="1"/>
</dbReference>
<reference evidence="3 4" key="1">
    <citation type="submission" date="2016-11" db="EMBL/GenBank/DDBJ databases">
        <authorList>
            <person name="Jaros S."/>
            <person name="Januszkiewicz K."/>
            <person name="Wedrychowicz H."/>
        </authorList>
    </citation>
    <scope>NUCLEOTIDE SEQUENCE [LARGE SCALE GENOMIC DNA]</scope>
    <source>
        <strain evidence="3 4">CGMCC 4.2025</strain>
    </source>
</reference>
<dbReference type="AlphaFoldDB" id="A0A1M7NDT1"/>
<gene>
    <name evidence="3" type="ORF">SAMN05216499_11875</name>
</gene>
<sequence length="242" mass="24014">MPTSSPRPAAADPKRSRRRGTLLVAATVTLLAAAAAGCGDENASGSPAASTGALPSSSSAAAAAPGTPGDPASGTAGDPAATGSPVDPQPAAPTAGRPPADTSKDAKPQARSARCTVTGLKMTLGRGDPGAGSIYFPLNFTNTTSHPCTLDGFPGVSLLRGDGSVIGRPAVRRGGRPAAVRIAPGRTVEADLHTLNQGVKGNSCWRKPTLIMVYPPGSTDSMTLATSNPVVCGDTFDVGPVH</sequence>
<evidence type="ECO:0000313" key="4">
    <source>
        <dbReference type="Proteomes" id="UP000184111"/>
    </source>
</evidence>
<protein>
    <recommendedName>
        <fullName evidence="2">DUF4232 domain-containing protein</fullName>
    </recommendedName>
</protein>
<evidence type="ECO:0000313" key="3">
    <source>
        <dbReference type="EMBL" id="SHN01783.1"/>
    </source>
</evidence>
<dbReference type="OrthoDB" id="3400969at2"/>
<name>A0A1M7NDT1_9ACTN</name>
<dbReference type="STRING" id="310782.SAMN05216499_11875"/>
<keyword evidence="4" id="KW-1185">Reference proteome</keyword>
<dbReference type="EMBL" id="FRBI01000018">
    <property type="protein sequence ID" value="SHN01783.1"/>
    <property type="molecule type" value="Genomic_DNA"/>
</dbReference>
<organism evidence="3 4">
    <name type="scientific">Actinacidiphila paucisporea</name>
    <dbReference type="NCBI Taxonomy" id="310782"/>
    <lineage>
        <taxon>Bacteria</taxon>
        <taxon>Bacillati</taxon>
        <taxon>Actinomycetota</taxon>
        <taxon>Actinomycetes</taxon>
        <taxon>Kitasatosporales</taxon>
        <taxon>Streptomycetaceae</taxon>
        <taxon>Actinacidiphila</taxon>
    </lineage>
</organism>
<accession>A0A1M7NDT1</accession>
<dbReference type="InterPro" id="IPR025326">
    <property type="entry name" value="DUF4232"/>
</dbReference>